<dbReference type="Pfam" id="PF05285">
    <property type="entry name" value="SDA1_dom"/>
    <property type="match status" value="1"/>
</dbReference>
<evidence type="ECO:0000256" key="4">
    <source>
        <dbReference type="ARBA" id="ARBA00022927"/>
    </source>
</evidence>
<evidence type="ECO:0000259" key="8">
    <source>
        <dbReference type="Pfam" id="PF05285"/>
    </source>
</evidence>
<evidence type="ECO:0000256" key="7">
    <source>
        <dbReference type="SAM" id="MobiDB-lite"/>
    </source>
</evidence>
<dbReference type="Pfam" id="PF08158">
    <property type="entry name" value="SDA1_HEAT"/>
    <property type="match status" value="1"/>
</dbReference>
<keyword evidence="4 6" id="KW-0653">Protein transport</keyword>
<sequence>MAKRKRAGLVKLTNLPMLQNLIRRDPPSYREEFVLQYRHYESQRDIFMSQPEGNSGETFADLVGFMSQVTSCYPDLTENFPSDLAGLLLKHHNVLHHELREKLVQSLVLLRNKDVIPSTTLLQTLFPILTTTTSKALRTQIYSTVTSDLRSSNAKIKNHKLNKTVQTVLFGLVEAGKDDAGSTAGLWAVKLTRELWKRRVWDDARTVEIMKEASLCANPKVMSGGIRFFLGVDQEMEEQEDSDDDEAVDIGRAKHQVGINKKTNKKKRQLEKAYALLKKKEKNKNKPHPLNFSALHLLHDPQGFAEALFSKHLSRNNKLTMEQKLLVLQLVSRLVGLHKLSVLGLYSYLLKFLTPRQRDVTQFLVCCAQGSHDLVPPDVLEPIVKKIADEFVSEGVAAEVATAGLNGIREVCARAPLAMNATLLQDLTEYKGSKDKGVMMAARGLIGLYREVAPEMLKKKDRGKAAAMDMKNREVLRFGIEKEGVIEGLELLEQWKAEQKQLKKAAKGEIEAKGADEEGELEEPGDSEGDDSEDDDANWAGWEIEEDDSEEDEIGWINVASDDEIEISDSEDESEDSGPRKKTKVDDEDEKDLLGEVGVEEKQLPTLATTKILTPADFAKLAELRTEAGLERLMGKKITNEDAVDADAIKGPQKRGKSDKEARLAAVMEGREGREKYGSKKGKRDKTHSTTNKEKARKKNFLMTKSKAKGKQKRSLVEKQRVLRAHVEKQKKSKRKG</sequence>
<evidence type="ECO:0000256" key="1">
    <source>
        <dbReference type="ARBA" id="ARBA00005783"/>
    </source>
</evidence>
<feature type="domain" description="SDA1 middle" evidence="8">
    <location>
        <begin position="556"/>
        <end position="670"/>
    </location>
</feature>
<evidence type="ECO:0000313" key="11">
    <source>
        <dbReference type="EMBL" id="PUU80511.1"/>
    </source>
</evidence>
<comment type="similarity">
    <text evidence="1 6">Belongs to the SDA1 family.</text>
</comment>
<comment type="subcellular location">
    <subcellularLocation>
        <location evidence="6">Nucleus</location>
        <location evidence="6">Nucleolus</location>
    </subcellularLocation>
</comment>
<dbReference type="InterPro" id="IPR012977">
    <property type="entry name" value="SDA1_N"/>
</dbReference>
<proteinExistence type="inferred from homology"/>
<gene>
    <name evidence="11" type="ORF">B9Z19DRAFT_1021234</name>
</gene>
<accession>A0A2T6ZYE9</accession>
<dbReference type="InterPro" id="IPR016024">
    <property type="entry name" value="ARM-type_fold"/>
</dbReference>
<reference evidence="11 12" key="1">
    <citation type="submission" date="2017-04" db="EMBL/GenBank/DDBJ databases">
        <title>Draft genome sequence of Tuber borchii Vittad., a whitish edible truffle.</title>
        <authorList>
            <consortium name="DOE Joint Genome Institute"/>
            <person name="Murat C."/>
            <person name="Kuo A."/>
            <person name="Barry K.W."/>
            <person name="Clum A."/>
            <person name="Dockter R.B."/>
            <person name="Fauchery L."/>
            <person name="Iotti M."/>
            <person name="Kohler A."/>
            <person name="Labutti K."/>
            <person name="Lindquist E.A."/>
            <person name="Lipzen A."/>
            <person name="Ohm R.A."/>
            <person name="Wang M."/>
            <person name="Grigoriev I.V."/>
            <person name="Zambonelli A."/>
            <person name="Martin F.M."/>
        </authorList>
    </citation>
    <scope>NUCLEOTIDE SEQUENCE [LARGE SCALE GENOMIC DNA]</scope>
    <source>
        <strain evidence="11 12">Tbo3840</strain>
    </source>
</reference>
<feature type="region of interest" description="Disordered" evidence="7">
    <location>
        <begin position="667"/>
        <end position="737"/>
    </location>
</feature>
<feature type="compositionally biased region" description="Acidic residues" evidence="7">
    <location>
        <begin position="517"/>
        <end position="554"/>
    </location>
</feature>
<dbReference type="InterPro" id="IPR048292">
    <property type="entry name" value="SDA1_C"/>
</dbReference>
<organism evidence="11 12">
    <name type="scientific">Tuber borchii</name>
    <name type="common">White truffle</name>
    <dbReference type="NCBI Taxonomy" id="42251"/>
    <lineage>
        <taxon>Eukaryota</taxon>
        <taxon>Fungi</taxon>
        <taxon>Dikarya</taxon>
        <taxon>Ascomycota</taxon>
        <taxon>Pezizomycotina</taxon>
        <taxon>Pezizomycetes</taxon>
        <taxon>Pezizales</taxon>
        <taxon>Tuberaceae</taxon>
        <taxon>Tuber</taxon>
    </lineage>
</organism>
<comment type="caution">
    <text evidence="11">The sequence shown here is derived from an EMBL/GenBank/DDBJ whole genome shotgun (WGS) entry which is preliminary data.</text>
</comment>
<dbReference type="GO" id="GO:0005730">
    <property type="term" value="C:nucleolus"/>
    <property type="evidence" value="ECO:0007669"/>
    <property type="project" value="UniProtKB-SubCell"/>
</dbReference>
<keyword evidence="2 6" id="KW-0813">Transport</keyword>
<dbReference type="GO" id="GO:0015031">
    <property type="term" value="P:protein transport"/>
    <property type="evidence" value="ECO:0007669"/>
    <property type="project" value="UniProtKB-KW"/>
</dbReference>
<evidence type="ECO:0000259" key="10">
    <source>
        <dbReference type="Pfam" id="PF21638"/>
    </source>
</evidence>
<dbReference type="InterPro" id="IPR027312">
    <property type="entry name" value="Sda1"/>
</dbReference>
<evidence type="ECO:0000259" key="9">
    <source>
        <dbReference type="Pfam" id="PF08158"/>
    </source>
</evidence>
<name>A0A2T6ZYE9_TUBBO</name>
<evidence type="ECO:0000256" key="3">
    <source>
        <dbReference type="ARBA" id="ARBA00022517"/>
    </source>
</evidence>
<feature type="compositionally biased region" description="Basic residues" evidence="7">
    <location>
        <begin position="695"/>
        <end position="714"/>
    </location>
</feature>
<dbReference type="STRING" id="42251.A0A2T6ZYE9"/>
<dbReference type="OrthoDB" id="2196187at2759"/>
<evidence type="ECO:0000256" key="5">
    <source>
        <dbReference type="ARBA" id="ARBA00023242"/>
    </source>
</evidence>
<feature type="domain" description="SDA1 N-terminal" evidence="9">
    <location>
        <begin position="65"/>
        <end position="434"/>
    </location>
</feature>
<protein>
    <recommendedName>
        <fullName evidence="6">Protein SDA1</fullName>
    </recommendedName>
</protein>
<evidence type="ECO:0000313" key="12">
    <source>
        <dbReference type="Proteomes" id="UP000244722"/>
    </source>
</evidence>
<feature type="compositionally biased region" description="Acidic residues" evidence="7">
    <location>
        <begin position="561"/>
        <end position="576"/>
    </location>
</feature>
<dbReference type="PANTHER" id="PTHR12730">
    <property type="entry name" value="HSDA/SDA1-RELATED"/>
    <property type="match status" value="1"/>
</dbReference>
<dbReference type="AlphaFoldDB" id="A0A2T6ZYE9"/>
<dbReference type="GO" id="GO:0000055">
    <property type="term" value="P:ribosomal large subunit export from nucleus"/>
    <property type="evidence" value="ECO:0007669"/>
    <property type="project" value="UniProtKB-UniRule"/>
</dbReference>
<feature type="compositionally biased region" description="Basic and acidic residues" evidence="7">
    <location>
        <begin position="667"/>
        <end position="678"/>
    </location>
</feature>
<dbReference type="SUPFAM" id="SSF48371">
    <property type="entry name" value="ARM repeat"/>
    <property type="match status" value="1"/>
</dbReference>
<feature type="region of interest" description="Disordered" evidence="7">
    <location>
        <begin position="508"/>
        <end position="599"/>
    </location>
</feature>
<dbReference type="PANTHER" id="PTHR12730:SF0">
    <property type="entry name" value="PROTEIN SDA1 HOMOLOG"/>
    <property type="match status" value="1"/>
</dbReference>
<keyword evidence="5 6" id="KW-0539">Nucleus</keyword>
<evidence type="ECO:0000256" key="6">
    <source>
        <dbReference type="RuleBase" id="RU365057"/>
    </source>
</evidence>
<dbReference type="EMBL" id="NESQ01000062">
    <property type="protein sequence ID" value="PUU80511.1"/>
    <property type="molecule type" value="Genomic_DNA"/>
</dbReference>
<dbReference type="InterPro" id="IPR007949">
    <property type="entry name" value="SDA1_MD"/>
</dbReference>
<keyword evidence="12" id="KW-1185">Reference proteome</keyword>
<dbReference type="GO" id="GO:0042273">
    <property type="term" value="P:ribosomal large subunit biogenesis"/>
    <property type="evidence" value="ECO:0007669"/>
    <property type="project" value="UniProtKB-UniRule"/>
</dbReference>
<keyword evidence="3 6" id="KW-0690">Ribosome biogenesis</keyword>
<evidence type="ECO:0000256" key="2">
    <source>
        <dbReference type="ARBA" id="ARBA00022448"/>
    </source>
</evidence>
<comment type="function">
    <text evidence="6">Required for 60S pre-ribosomal subunits export to the cytoplasm.</text>
</comment>
<feature type="domain" description="SDA1 C-terminal" evidence="10">
    <location>
        <begin position="688"/>
        <end position="732"/>
    </location>
</feature>
<feature type="compositionally biased region" description="Basic and acidic residues" evidence="7">
    <location>
        <begin position="715"/>
        <end position="730"/>
    </location>
</feature>
<dbReference type="Proteomes" id="UP000244722">
    <property type="component" value="Unassembled WGS sequence"/>
</dbReference>
<dbReference type="Pfam" id="PF21638">
    <property type="entry name" value="SDA1_C"/>
    <property type="match status" value="1"/>
</dbReference>